<comment type="caution">
    <text evidence="2">The sequence shown here is derived from an EMBL/GenBank/DDBJ whole genome shotgun (WGS) entry which is preliminary data.</text>
</comment>
<evidence type="ECO:0000313" key="3">
    <source>
        <dbReference type="Proteomes" id="UP000178450"/>
    </source>
</evidence>
<keyword evidence="1" id="KW-1133">Transmembrane helix</keyword>
<evidence type="ECO:0000313" key="2">
    <source>
        <dbReference type="EMBL" id="OGK64521.1"/>
    </source>
</evidence>
<organism evidence="2 3">
    <name type="scientific">Candidatus Roizmanbacteria bacterium RIFOXYA1_FULL_41_12</name>
    <dbReference type="NCBI Taxonomy" id="1802082"/>
    <lineage>
        <taxon>Bacteria</taxon>
        <taxon>Candidatus Roizmaniibacteriota</taxon>
    </lineage>
</organism>
<dbReference type="AlphaFoldDB" id="A0A1F7K9J8"/>
<protein>
    <submittedName>
        <fullName evidence="2">Uncharacterized protein</fullName>
    </submittedName>
</protein>
<name>A0A1F7K9J8_9BACT</name>
<dbReference type="Proteomes" id="UP000178450">
    <property type="component" value="Unassembled WGS sequence"/>
</dbReference>
<reference evidence="2 3" key="1">
    <citation type="journal article" date="2016" name="Nat. Commun.">
        <title>Thousands of microbial genomes shed light on interconnected biogeochemical processes in an aquifer system.</title>
        <authorList>
            <person name="Anantharaman K."/>
            <person name="Brown C.T."/>
            <person name="Hug L.A."/>
            <person name="Sharon I."/>
            <person name="Castelle C.J."/>
            <person name="Probst A.J."/>
            <person name="Thomas B.C."/>
            <person name="Singh A."/>
            <person name="Wilkins M.J."/>
            <person name="Karaoz U."/>
            <person name="Brodie E.L."/>
            <person name="Williams K.H."/>
            <person name="Hubbard S.S."/>
            <person name="Banfield J.F."/>
        </authorList>
    </citation>
    <scope>NUCLEOTIDE SEQUENCE [LARGE SCALE GENOMIC DNA]</scope>
</reference>
<evidence type="ECO:0000256" key="1">
    <source>
        <dbReference type="SAM" id="Phobius"/>
    </source>
</evidence>
<feature type="transmembrane region" description="Helical" evidence="1">
    <location>
        <begin position="7"/>
        <end position="26"/>
    </location>
</feature>
<proteinExistence type="predicted"/>
<gene>
    <name evidence="2" type="ORF">A2209_02375</name>
</gene>
<keyword evidence="1" id="KW-0812">Transmembrane</keyword>
<accession>A0A1F7K9J8</accession>
<dbReference type="PROSITE" id="PS51257">
    <property type="entry name" value="PROKAR_LIPOPROTEIN"/>
    <property type="match status" value="1"/>
</dbReference>
<keyword evidence="1" id="KW-0472">Membrane</keyword>
<dbReference type="EMBL" id="MGBG01000020">
    <property type="protein sequence ID" value="OGK64521.1"/>
    <property type="molecule type" value="Genomic_DNA"/>
</dbReference>
<sequence length="273" mass="30880">MGIIKKLVQNLLVLIGIVIISCPLWIKSVPPKYFSALTGKSSIIDKYVCDFSAEVVGESMSPVITPKTRISLSRCFEETDLTEGTVVLFDDGSYLRYGIIRHVIPLTPIVYKVSDEKAPELFHDVTKKEIAGMTKSIDISQSKYQAKQEVESFILDPSEFLTDLYLGKIPKGMGIEMTTVEKTTSFSRRQDKFCSVIVPKEDLLDVSTEFIDAKTEEILISKKNIVFNVRPEPNINCKDFGSFQGMLNLDPGTYRYRFLLNHQVLADIKFEVR</sequence>